<keyword evidence="4" id="KW-0732">Signal</keyword>
<evidence type="ECO:0000256" key="4">
    <source>
        <dbReference type="SAM" id="SignalP"/>
    </source>
</evidence>
<dbReference type="PROSITE" id="PS50005">
    <property type="entry name" value="TPR"/>
    <property type="match status" value="1"/>
</dbReference>
<feature type="repeat" description="TPR" evidence="3">
    <location>
        <begin position="110"/>
        <end position="143"/>
    </location>
</feature>
<feature type="chain" id="PRO_5031354856" evidence="4">
    <location>
        <begin position="21"/>
        <end position="365"/>
    </location>
</feature>
<evidence type="ECO:0000256" key="2">
    <source>
        <dbReference type="ARBA" id="ARBA00022803"/>
    </source>
</evidence>
<dbReference type="SMART" id="SM00028">
    <property type="entry name" value="TPR"/>
    <property type="match status" value="4"/>
</dbReference>
<evidence type="ECO:0000256" key="3">
    <source>
        <dbReference type="PROSITE-ProRule" id="PRU00339"/>
    </source>
</evidence>
<name>A0A7S1ZHW3_TRICV</name>
<dbReference type="Pfam" id="PF13432">
    <property type="entry name" value="TPR_16"/>
    <property type="match status" value="1"/>
</dbReference>
<evidence type="ECO:0000256" key="1">
    <source>
        <dbReference type="ARBA" id="ARBA00022737"/>
    </source>
</evidence>
<dbReference type="Gene3D" id="1.25.40.10">
    <property type="entry name" value="Tetratricopeptide repeat domain"/>
    <property type="match status" value="1"/>
</dbReference>
<gene>
    <name evidence="5" type="ORF">OSIN01602_LOCUS9928</name>
</gene>
<feature type="signal peptide" evidence="4">
    <location>
        <begin position="1"/>
        <end position="20"/>
    </location>
</feature>
<dbReference type="EMBL" id="HBGO01017394">
    <property type="protein sequence ID" value="CAD9338998.1"/>
    <property type="molecule type" value="Transcribed_RNA"/>
</dbReference>
<organism evidence="5">
    <name type="scientific">Trieres chinensis</name>
    <name type="common">Marine centric diatom</name>
    <name type="synonym">Odontella sinensis</name>
    <dbReference type="NCBI Taxonomy" id="1514140"/>
    <lineage>
        <taxon>Eukaryota</taxon>
        <taxon>Sar</taxon>
        <taxon>Stramenopiles</taxon>
        <taxon>Ochrophyta</taxon>
        <taxon>Bacillariophyta</taxon>
        <taxon>Mediophyceae</taxon>
        <taxon>Biddulphiophycidae</taxon>
        <taxon>Eupodiscales</taxon>
        <taxon>Parodontellaceae</taxon>
        <taxon>Trieres</taxon>
    </lineage>
</organism>
<sequence>MAPAMIASALLLLLAAPSSAFAPPSVNVASKAGSTEAASSRSSLFASPSDGDDVAATETRTRREVLTAVASAALSALGSVSTPNLALADEDVVTAPPPPPPIEVYPTGDVKKLYGEGRVLESQGNMNAALRIYSKVTKIAPRFVYGWSSLGNAQVALGDLRSAEGSYTEAVDLCRAKNAEVDGEGRGGRRCDDFYVLLLNRGSLRLNDGRPKDALKDLEESAVERGRPDALVLQNRARAREMNGYYFGADQDYSVAISMTSNEVSPFWLRAAMVRFQLGNTDDAFNLLRRVEVRFPEAPEVRAAGAAMRASRGEMDDARALYLKIPDRARLRFVDNDYLERTVAWPPKMKEKLREVSVAAGDLSS</sequence>
<dbReference type="AlphaFoldDB" id="A0A7S1ZHW3"/>
<proteinExistence type="predicted"/>
<reference evidence="5" key="1">
    <citation type="submission" date="2021-01" db="EMBL/GenBank/DDBJ databases">
        <authorList>
            <person name="Corre E."/>
            <person name="Pelletier E."/>
            <person name="Niang G."/>
            <person name="Scheremetjew M."/>
            <person name="Finn R."/>
            <person name="Kale V."/>
            <person name="Holt S."/>
            <person name="Cochrane G."/>
            <person name="Meng A."/>
            <person name="Brown T."/>
            <person name="Cohen L."/>
        </authorList>
    </citation>
    <scope>NUCLEOTIDE SEQUENCE</scope>
    <source>
        <strain evidence="5">Grunow 1884</strain>
    </source>
</reference>
<keyword evidence="1" id="KW-0677">Repeat</keyword>
<dbReference type="PANTHER" id="PTHR44858:SF1">
    <property type="entry name" value="UDP-N-ACETYLGLUCOSAMINE--PEPTIDE N-ACETYLGLUCOSAMINYLTRANSFERASE SPINDLY-RELATED"/>
    <property type="match status" value="1"/>
</dbReference>
<protein>
    <submittedName>
        <fullName evidence="5">Uncharacterized protein</fullName>
    </submittedName>
</protein>
<keyword evidence="2 3" id="KW-0802">TPR repeat</keyword>
<dbReference type="InterPro" id="IPR019734">
    <property type="entry name" value="TPR_rpt"/>
</dbReference>
<dbReference type="PANTHER" id="PTHR44858">
    <property type="entry name" value="TETRATRICOPEPTIDE REPEAT PROTEIN 6"/>
    <property type="match status" value="1"/>
</dbReference>
<dbReference type="InterPro" id="IPR050498">
    <property type="entry name" value="Ycf3"/>
</dbReference>
<dbReference type="SUPFAM" id="SSF48452">
    <property type="entry name" value="TPR-like"/>
    <property type="match status" value="1"/>
</dbReference>
<dbReference type="InterPro" id="IPR011990">
    <property type="entry name" value="TPR-like_helical_dom_sf"/>
</dbReference>
<evidence type="ECO:0000313" key="5">
    <source>
        <dbReference type="EMBL" id="CAD9338998.1"/>
    </source>
</evidence>
<accession>A0A7S1ZHW3</accession>